<gene>
    <name evidence="20" type="ORF">X560_0903</name>
</gene>
<dbReference type="Gene3D" id="3.40.50.300">
    <property type="entry name" value="P-loop containing nucleotide triphosphate hydrolases"/>
    <property type="match status" value="2"/>
</dbReference>
<evidence type="ECO:0000256" key="12">
    <source>
        <dbReference type="ARBA" id="ARBA00023172"/>
    </source>
</evidence>
<comment type="catalytic activity">
    <reaction evidence="15">
        <text>Couples ATP hydrolysis with the unwinding of duplex DNA by translocating in the 3'-5' direction.</text>
        <dbReference type="EC" id="5.6.2.4"/>
    </reaction>
</comment>
<dbReference type="GO" id="GO:0043590">
    <property type="term" value="C:bacterial nucleoid"/>
    <property type="evidence" value="ECO:0007669"/>
    <property type="project" value="TreeGrafter"/>
</dbReference>
<dbReference type="EMBL" id="AZHO01000010">
    <property type="protein sequence ID" value="KMT60291.1"/>
    <property type="molecule type" value="Genomic_DNA"/>
</dbReference>
<dbReference type="PROSITE" id="PS51194">
    <property type="entry name" value="HELICASE_CTER"/>
    <property type="match status" value="1"/>
</dbReference>
<dbReference type="GO" id="GO:0030894">
    <property type="term" value="C:replisome"/>
    <property type="evidence" value="ECO:0007669"/>
    <property type="project" value="TreeGrafter"/>
</dbReference>
<dbReference type="Gene3D" id="1.10.150.80">
    <property type="entry name" value="HRDC domain"/>
    <property type="match status" value="1"/>
</dbReference>
<keyword evidence="10" id="KW-0067">ATP-binding</keyword>
<evidence type="ECO:0000256" key="4">
    <source>
        <dbReference type="ARBA" id="ARBA00022723"/>
    </source>
</evidence>
<evidence type="ECO:0000256" key="11">
    <source>
        <dbReference type="ARBA" id="ARBA00023125"/>
    </source>
</evidence>
<dbReference type="InterPro" id="IPR010997">
    <property type="entry name" value="HRDC-like_sf"/>
</dbReference>
<dbReference type="SUPFAM" id="SSF52540">
    <property type="entry name" value="P-loop containing nucleoside triphosphate hydrolases"/>
    <property type="match status" value="1"/>
</dbReference>
<dbReference type="Pfam" id="PF09382">
    <property type="entry name" value="RQC"/>
    <property type="match status" value="1"/>
</dbReference>
<evidence type="ECO:0000256" key="1">
    <source>
        <dbReference type="ARBA" id="ARBA00001946"/>
    </source>
</evidence>
<evidence type="ECO:0000313" key="21">
    <source>
        <dbReference type="Proteomes" id="UP000052258"/>
    </source>
</evidence>
<evidence type="ECO:0000256" key="15">
    <source>
        <dbReference type="ARBA" id="ARBA00034617"/>
    </source>
</evidence>
<comment type="caution">
    <text evidence="20">The sequence shown here is derived from an EMBL/GenBank/DDBJ whole genome shotgun (WGS) entry which is preliminary data.</text>
</comment>
<dbReference type="InterPro" id="IPR032284">
    <property type="entry name" value="RecQ_Zn-bd"/>
</dbReference>
<feature type="domain" description="Helicase ATP-binding" evidence="18">
    <location>
        <begin position="26"/>
        <end position="195"/>
    </location>
</feature>
<dbReference type="Pfam" id="PF00270">
    <property type="entry name" value="DEAD"/>
    <property type="match status" value="1"/>
</dbReference>
<organism evidence="20 21">
    <name type="scientific">Listeria fleischmannii 1991</name>
    <dbReference type="NCBI Taxonomy" id="1430899"/>
    <lineage>
        <taxon>Bacteria</taxon>
        <taxon>Bacillati</taxon>
        <taxon>Bacillota</taxon>
        <taxon>Bacilli</taxon>
        <taxon>Bacillales</taxon>
        <taxon>Listeriaceae</taxon>
        <taxon>Listeria</taxon>
    </lineage>
</organism>
<feature type="domain" description="HRDC" evidence="17">
    <location>
        <begin position="514"/>
        <end position="594"/>
    </location>
</feature>
<dbReference type="InterPro" id="IPR002121">
    <property type="entry name" value="HRDC_dom"/>
</dbReference>
<dbReference type="InterPro" id="IPR018982">
    <property type="entry name" value="RQC_domain"/>
</dbReference>
<evidence type="ECO:0000259" key="18">
    <source>
        <dbReference type="PROSITE" id="PS51192"/>
    </source>
</evidence>
<dbReference type="GO" id="GO:0009432">
    <property type="term" value="P:SOS response"/>
    <property type="evidence" value="ECO:0007669"/>
    <property type="project" value="UniProtKB-UniRule"/>
</dbReference>
<dbReference type="SUPFAM" id="SSF47819">
    <property type="entry name" value="HRDC-like"/>
    <property type="match status" value="1"/>
</dbReference>
<evidence type="ECO:0000313" key="20">
    <source>
        <dbReference type="EMBL" id="KMT60291.1"/>
    </source>
</evidence>
<dbReference type="EC" id="5.6.2.4" evidence="16"/>
<dbReference type="InterPro" id="IPR027417">
    <property type="entry name" value="P-loop_NTPase"/>
</dbReference>
<dbReference type="Pfam" id="PF16124">
    <property type="entry name" value="RecQ_Zn_bind"/>
    <property type="match status" value="1"/>
</dbReference>
<dbReference type="Gene3D" id="1.10.10.10">
    <property type="entry name" value="Winged helix-like DNA-binding domain superfamily/Winged helix DNA-binding domain"/>
    <property type="match status" value="1"/>
</dbReference>
<dbReference type="GO" id="GO:0046872">
    <property type="term" value="F:metal ion binding"/>
    <property type="evidence" value="ECO:0007669"/>
    <property type="project" value="UniProtKB-KW"/>
</dbReference>
<dbReference type="FunFam" id="3.40.50.300:FF:000296">
    <property type="entry name" value="ATP-dependent DNA helicase RecQ"/>
    <property type="match status" value="1"/>
</dbReference>
<dbReference type="GO" id="GO:0006260">
    <property type="term" value="P:DNA replication"/>
    <property type="evidence" value="ECO:0007669"/>
    <property type="project" value="InterPro"/>
</dbReference>
<dbReference type="NCBIfam" id="TIGR01389">
    <property type="entry name" value="recQ"/>
    <property type="match status" value="1"/>
</dbReference>
<keyword evidence="11" id="KW-0238">DNA-binding</keyword>
<dbReference type="InterPro" id="IPR006293">
    <property type="entry name" value="DNA_helicase_ATP-dep_RecQ_bac"/>
</dbReference>
<dbReference type="InterPro" id="IPR001650">
    <property type="entry name" value="Helicase_C-like"/>
</dbReference>
<evidence type="ECO:0000256" key="3">
    <source>
        <dbReference type="ARBA" id="ARBA00005446"/>
    </source>
</evidence>
<dbReference type="OrthoDB" id="9763310at2"/>
<evidence type="ECO:0000256" key="7">
    <source>
        <dbReference type="ARBA" id="ARBA00022801"/>
    </source>
</evidence>
<keyword evidence="7" id="KW-0378">Hydrolase</keyword>
<dbReference type="GO" id="GO:0016787">
    <property type="term" value="F:hydrolase activity"/>
    <property type="evidence" value="ECO:0007669"/>
    <property type="project" value="UniProtKB-KW"/>
</dbReference>
<evidence type="ECO:0000259" key="17">
    <source>
        <dbReference type="PROSITE" id="PS50967"/>
    </source>
</evidence>
<evidence type="ECO:0000256" key="9">
    <source>
        <dbReference type="ARBA" id="ARBA00022833"/>
    </source>
</evidence>
<proteinExistence type="inferred from homology"/>
<evidence type="ECO:0000256" key="2">
    <source>
        <dbReference type="ARBA" id="ARBA00001947"/>
    </source>
</evidence>
<dbReference type="GO" id="GO:0005737">
    <property type="term" value="C:cytoplasm"/>
    <property type="evidence" value="ECO:0007669"/>
    <property type="project" value="TreeGrafter"/>
</dbReference>
<sequence>MLEQAEQILQKSFGYTSFRTGQKEVISQLLNGQDTLAIMPTGGGKSLCYQIPALIFRGLTIVVSPLISLMKDQVDALHAAGISATFINSTLSIREVNERLNLARTGNLKLLYIAPERLDTPQFQTLLDEMEISLFAIDEAHCISQWGHDFRPSYLKLCDYLNEMKRRPLIVALTATATPDVSKDICHLLDIQNENVVQTGFSRDNLAFQVVKGQDKDKFLLDYLEKNSSESGIVYAATRKEVERIAEFLNKKGIASLKYHGGMNDLERDETQTAFLFDEKRVIVATNAFGMGINKSNVRFVVHYNIPRNMEAYYQEAGRAGRDGVPSDCVLLFSPQDTHIQQFLIDQSELPVERKENEYRKLRQMSGYGYTEICLQKYIVQYFGEDEENCGKCSNCLDTREEKDITIQAQQVFSCVKRMGERFGKVLVSKVLTGSNDQKVKDWRFNTLSTYGLMKGSSQKEVLQLIDYLTAEKYLQPADGQFPSLHLTEKAVRVLKSELIVMRKEAKQATRVVLDVDETLFQMLREKRRELSVRDKVPPYIIFSDETLREMCQFMPQNEEDMLKIKGVGAVKMEKYGFEFLTLLQNEQTGVNIE</sequence>
<dbReference type="InterPro" id="IPR014001">
    <property type="entry name" value="Helicase_ATP-bd"/>
</dbReference>
<reference evidence="20 21" key="1">
    <citation type="journal article" date="2015" name="Genome Biol. Evol.">
        <title>Comparative Genomics of Listeria Sensu Lato: Genus-Wide Differences in Evolutionary Dynamics and the Progressive Gain of Complex, Potentially Pathogenicity-Related Traits through Lateral Gene Transfer.</title>
        <authorList>
            <person name="Chiara M."/>
            <person name="Caruso M."/>
            <person name="D'Erchia A.M."/>
            <person name="Manzari C."/>
            <person name="Fraccalvieri R."/>
            <person name="Goffredo E."/>
            <person name="Latorre L."/>
            <person name="Miccolupo A."/>
            <person name="Padalino I."/>
            <person name="Santagada G."/>
            <person name="Chiocco D."/>
            <person name="Pesole G."/>
            <person name="Horner D.S."/>
            <person name="Parisi A."/>
        </authorList>
    </citation>
    <scope>NUCLEOTIDE SEQUENCE [LARGE SCALE GENOMIC DNA]</scope>
    <source>
        <strain evidence="20 21">1991</strain>
    </source>
</reference>
<dbReference type="Proteomes" id="UP000052258">
    <property type="component" value="Unassembled WGS sequence"/>
</dbReference>
<dbReference type="RefSeq" id="WP_007477851.1">
    <property type="nucleotide sequence ID" value="NZ_KQ130613.1"/>
</dbReference>
<dbReference type="SUPFAM" id="SSF46785">
    <property type="entry name" value="Winged helix' DNA-binding domain"/>
    <property type="match status" value="1"/>
</dbReference>
<evidence type="ECO:0000256" key="16">
    <source>
        <dbReference type="NCBIfam" id="TIGR01389"/>
    </source>
</evidence>
<dbReference type="NCBIfam" id="TIGR00614">
    <property type="entry name" value="recQ_fam"/>
    <property type="match status" value="1"/>
</dbReference>
<evidence type="ECO:0000256" key="6">
    <source>
        <dbReference type="ARBA" id="ARBA00022763"/>
    </source>
</evidence>
<keyword evidence="6" id="KW-0227">DNA damage</keyword>
<dbReference type="CDD" id="cd17920">
    <property type="entry name" value="DEXHc_RecQ"/>
    <property type="match status" value="1"/>
</dbReference>
<dbReference type="SMART" id="SM00956">
    <property type="entry name" value="RQC"/>
    <property type="match status" value="1"/>
</dbReference>
<keyword evidence="4" id="KW-0479">Metal-binding</keyword>
<dbReference type="PROSITE" id="PS50967">
    <property type="entry name" value="HRDC"/>
    <property type="match status" value="1"/>
</dbReference>
<dbReference type="PROSITE" id="PS51192">
    <property type="entry name" value="HELICASE_ATP_BIND_1"/>
    <property type="match status" value="1"/>
</dbReference>
<dbReference type="GO" id="GO:0006281">
    <property type="term" value="P:DNA repair"/>
    <property type="evidence" value="ECO:0007669"/>
    <property type="project" value="UniProtKB-KW"/>
</dbReference>
<dbReference type="InterPro" id="IPR011545">
    <property type="entry name" value="DEAD/DEAH_box_helicase_dom"/>
</dbReference>
<evidence type="ECO:0000259" key="19">
    <source>
        <dbReference type="PROSITE" id="PS51194"/>
    </source>
</evidence>
<dbReference type="PATRIC" id="fig|1430899.3.peg.930"/>
<evidence type="ECO:0000256" key="10">
    <source>
        <dbReference type="ARBA" id="ARBA00022840"/>
    </source>
</evidence>
<dbReference type="SMART" id="SM00341">
    <property type="entry name" value="HRDC"/>
    <property type="match status" value="1"/>
</dbReference>
<dbReference type="GO" id="GO:0006310">
    <property type="term" value="P:DNA recombination"/>
    <property type="evidence" value="ECO:0007669"/>
    <property type="project" value="UniProtKB-UniRule"/>
</dbReference>
<keyword evidence="13" id="KW-0234">DNA repair</keyword>
<dbReference type="InterPro" id="IPR004589">
    <property type="entry name" value="DNA_helicase_ATP-dep_RecQ"/>
</dbReference>
<dbReference type="GO" id="GO:0043138">
    <property type="term" value="F:3'-5' DNA helicase activity"/>
    <property type="evidence" value="ECO:0007669"/>
    <property type="project" value="UniProtKB-EC"/>
</dbReference>
<keyword evidence="12" id="KW-0233">DNA recombination</keyword>
<dbReference type="GO" id="GO:0005524">
    <property type="term" value="F:ATP binding"/>
    <property type="evidence" value="ECO:0007669"/>
    <property type="project" value="UniProtKB-KW"/>
</dbReference>
<evidence type="ECO:0000256" key="13">
    <source>
        <dbReference type="ARBA" id="ARBA00023204"/>
    </source>
</evidence>
<dbReference type="SMART" id="SM00487">
    <property type="entry name" value="DEXDc"/>
    <property type="match status" value="1"/>
</dbReference>
<dbReference type="Pfam" id="PF00570">
    <property type="entry name" value="HRDC"/>
    <property type="match status" value="1"/>
</dbReference>
<dbReference type="AlphaFoldDB" id="A0A0J8J7J7"/>
<comment type="cofactor">
    <cofactor evidence="1">
        <name>Mg(2+)</name>
        <dbReference type="ChEBI" id="CHEBI:18420"/>
    </cofactor>
</comment>
<dbReference type="Pfam" id="PF00271">
    <property type="entry name" value="Helicase_C"/>
    <property type="match status" value="1"/>
</dbReference>
<protein>
    <recommendedName>
        <fullName evidence="16">DNA helicase RecQ</fullName>
        <ecNumber evidence="16">5.6.2.4</ecNumber>
    </recommendedName>
</protein>
<keyword evidence="8 20" id="KW-0347">Helicase</keyword>
<dbReference type="PANTHER" id="PTHR13710:SF105">
    <property type="entry name" value="ATP-DEPENDENT DNA HELICASE Q1"/>
    <property type="match status" value="1"/>
</dbReference>
<dbReference type="InterPro" id="IPR036388">
    <property type="entry name" value="WH-like_DNA-bd_sf"/>
</dbReference>
<name>A0A0J8J7J7_9LIST</name>
<comment type="cofactor">
    <cofactor evidence="2">
        <name>Zn(2+)</name>
        <dbReference type="ChEBI" id="CHEBI:29105"/>
    </cofactor>
</comment>
<evidence type="ECO:0000256" key="5">
    <source>
        <dbReference type="ARBA" id="ARBA00022741"/>
    </source>
</evidence>
<dbReference type="InterPro" id="IPR036390">
    <property type="entry name" value="WH_DNA-bd_sf"/>
</dbReference>
<dbReference type="GO" id="GO:0003677">
    <property type="term" value="F:DNA binding"/>
    <property type="evidence" value="ECO:0007669"/>
    <property type="project" value="UniProtKB-KW"/>
</dbReference>
<dbReference type="PANTHER" id="PTHR13710">
    <property type="entry name" value="DNA HELICASE RECQ FAMILY MEMBER"/>
    <property type="match status" value="1"/>
</dbReference>
<accession>A0A0J8J7J7</accession>
<dbReference type="SMART" id="SM00490">
    <property type="entry name" value="HELICc"/>
    <property type="match status" value="1"/>
</dbReference>
<dbReference type="InterPro" id="IPR044876">
    <property type="entry name" value="HRDC_dom_sf"/>
</dbReference>
<dbReference type="CDD" id="cd18794">
    <property type="entry name" value="SF2_C_RecQ"/>
    <property type="match status" value="1"/>
</dbReference>
<keyword evidence="21" id="KW-1185">Reference proteome</keyword>
<keyword evidence="9" id="KW-0862">Zinc</keyword>
<keyword evidence="14" id="KW-0413">Isomerase</keyword>
<keyword evidence="5" id="KW-0547">Nucleotide-binding</keyword>
<evidence type="ECO:0000256" key="14">
    <source>
        <dbReference type="ARBA" id="ARBA00023235"/>
    </source>
</evidence>
<evidence type="ECO:0000256" key="8">
    <source>
        <dbReference type="ARBA" id="ARBA00022806"/>
    </source>
</evidence>
<dbReference type="GO" id="GO:0009378">
    <property type="term" value="F:four-way junction helicase activity"/>
    <property type="evidence" value="ECO:0007669"/>
    <property type="project" value="TreeGrafter"/>
</dbReference>
<comment type="similarity">
    <text evidence="3">Belongs to the helicase family. RecQ subfamily.</text>
</comment>
<feature type="domain" description="Helicase C-terminal" evidence="19">
    <location>
        <begin position="215"/>
        <end position="363"/>
    </location>
</feature>